<dbReference type="AlphaFoldDB" id="A0A643BKY9"/>
<accession>A0A643BKY9</accession>
<reference evidence="1 2" key="1">
    <citation type="journal article" date="2019" name="PLoS ONE">
        <title>Genomic analyses reveal an absence of contemporary introgressive admixture between fin whales and blue whales, despite known hybrids.</title>
        <authorList>
            <person name="Westbury M.V."/>
            <person name="Petersen B."/>
            <person name="Lorenzen E.D."/>
        </authorList>
    </citation>
    <scope>NUCLEOTIDE SEQUENCE [LARGE SCALE GENOMIC DNA]</scope>
    <source>
        <strain evidence="1">FinWhale-01</strain>
    </source>
</reference>
<comment type="caution">
    <text evidence="1">The sequence shown here is derived from an EMBL/GenBank/DDBJ whole genome shotgun (WGS) entry which is preliminary data.</text>
</comment>
<dbReference type="Proteomes" id="UP000437017">
    <property type="component" value="Unassembled WGS sequence"/>
</dbReference>
<protein>
    <submittedName>
        <fullName evidence="1">Uncharacterized protein</fullName>
    </submittedName>
</protein>
<proteinExistence type="predicted"/>
<sequence>MDSTMPTGDMTVKDDDNRLLSIVHDLTIQQQWTARAGSLLKKYRALPKKFNWYLQASDVLFYLLRPELAPKNPFYLFVGMIFYRVWKSTQKSYVGVLHYTVAKANKRRRICINTFIFHLMKKI</sequence>
<name>A0A643BKY9_BALPH</name>
<evidence type="ECO:0000313" key="1">
    <source>
        <dbReference type="EMBL" id="KAB0388533.1"/>
    </source>
</evidence>
<keyword evidence="2" id="KW-1185">Reference proteome</keyword>
<gene>
    <name evidence="1" type="ORF">E2I00_003839</name>
</gene>
<dbReference type="EMBL" id="SGJD01020363">
    <property type="protein sequence ID" value="KAB0388533.1"/>
    <property type="molecule type" value="Genomic_DNA"/>
</dbReference>
<evidence type="ECO:0000313" key="2">
    <source>
        <dbReference type="Proteomes" id="UP000437017"/>
    </source>
</evidence>
<organism evidence="1 2">
    <name type="scientific">Balaenoptera physalus</name>
    <name type="common">Fin whale</name>
    <name type="synonym">Balaena physalus</name>
    <dbReference type="NCBI Taxonomy" id="9770"/>
    <lineage>
        <taxon>Eukaryota</taxon>
        <taxon>Metazoa</taxon>
        <taxon>Chordata</taxon>
        <taxon>Craniata</taxon>
        <taxon>Vertebrata</taxon>
        <taxon>Euteleostomi</taxon>
        <taxon>Mammalia</taxon>
        <taxon>Eutheria</taxon>
        <taxon>Laurasiatheria</taxon>
        <taxon>Artiodactyla</taxon>
        <taxon>Whippomorpha</taxon>
        <taxon>Cetacea</taxon>
        <taxon>Mysticeti</taxon>
        <taxon>Balaenopteridae</taxon>
        <taxon>Balaenoptera</taxon>
    </lineage>
</organism>